<protein>
    <submittedName>
        <fullName evidence="1">Uncharacterized protein</fullName>
    </submittedName>
</protein>
<gene>
    <name evidence="1" type="ORF">JIN78_11815</name>
</gene>
<name>A0A934RV58_9BACT</name>
<evidence type="ECO:0000313" key="1">
    <source>
        <dbReference type="EMBL" id="MBK1834750.1"/>
    </source>
</evidence>
<dbReference type="EMBL" id="JAENIO010000031">
    <property type="protein sequence ID" value="MBK1834750.1"/>
    <property type="molecule type" value="Genomic_DNA"/>
</dbReference>
<dbReference type="RefSeq" id="WP_200392185.1">
    <property type="nucleotide sequence ID" value="NZ_JAENIO010000031.1"/>
</dbReference>
<reference evidence="1" key="1">
    <citation type="submission" date="2021-01" db="EMBL/GenBank/DDBJ databases">
        <title>Modified the classification status of verrucomicrobia.</title>
        <authorList>
            <person name="Feng X."/>
        </authorList>
    </citation>
    <scope>NUCLEOTIDE SEQUENCE</scope>
    <source>
        <strain evidence="1">KCTC 12986</strain>
    </source>
</reference>
<keyword evidence="2" id="KW-1185">Reference proteome</keyword>
<proteinExistence type="predicted"/>
<evidence type="ECO:0000313" key="2">
    <source>
        <dbReference type="Proteomes" id="UP000604083"/>
    </source>
</evidence>
<dbReference type="AlphaFoldDB" id="A0A934RV58"/>
<accession>A0A934RV58</accession>
<organism evidence="1 2">
    <name type="scientific">Roseibacillus ishigakijimensis</name>
    <dbReference type="NCBI Taxonomy" id="454146"/>
    <lineage>
        <taxon>Bacteria</taxon>
        <taxon>Pseudomonadati</taxon>
        <taxon>Verrucomicrobiota</taxon>
        <taxon>Verrucomicrobiia</taxon>
        <taxon>Verrucomicrobiales</taxon>
        <taxon>Verrucomicrobiaceae</taxon>
        <taxon>Roseibacillus</taxon>
    </lineage>
</organism>
<sequence>MLAHAPSSTKPTPGDIVQVRTRHYVVEGASYDNYGTVLDLACMDEDAQGHELQVIWELEQDGLIVTKQAWESIGSKGFGSREYFASFFNTQLSKTTC</sequence>
<dbReference type="Proteomes" id="UP000604083">
    <property type="component" value="Unassembled WGS sequence"/>
</dbReference>
<comment type="caution">
    <text evidence="1">The sequence shown here is derived from an EMBL/GenBank/DDBJ whole genome shotgun (WGS) entry which is preliminary data.</text>
</comment>